<comment type="cofactor">
    <cofactor evidence="1">
        <name>Zn(2+)</name>
        <dbReference type="ChEBI" id="CHEBI:29105"/>
    </cofactor>
</comment>
<evidence type="ECO:0000256" key="1">
    <source>
        <dbReference type="ARBA" id="ARBA00001947"/>
    </source>
</evidence>
<evidence type="ECO:0000313" key="5">
    <source>
        <dbReference type="EMBL" id="KIX08805.1"/>
    </source>
</evidence>
<dbReference type="STRING" id="1442369.A0A0D2JHH2"/>
<keyword evidence="4" id="KW-0560">Oxidoreductase</keyword>
<keyword evidence="3" id="KW-0862">Zinc</keyword>
<dbReference type="Gene3D" id="3.90.180.10">
    <property type="entry name" value="Medium-chain alcohol dehydrogenases, catalytic domain"/>
    <property type="match status" value="1"/>
</dbReference>
<accession>A0A0D2JHH2</accession>
<dbReference type="SUPFAM" id="SSF51735">
    <property type="entry name" value="NAD(P)-binding Rossmann-fold domains"/>
    <property type="match status" value="1"/>
</dbReference>
<dbReference type="RefSeq" id="XP_013275941.1">
    <property type="nucleotide sequence ID" value="XM_013420487.1"/>
</dbReference>
<evidence type="ECO:0000256" key="2">
    <source>
        <dbReference type="ARBA" id="ARBA00022723"/>
    </source>
</evidence>
<dbReference type="PANTHER" id="PTHR42940">
    <property type="entry name" value="ALCOHOL DEHYDROGENASE 1-RELATED"/>
    <property type="match status" value="1"/>
</dbReference>
<dbReference type="SUPFAM" id="SSF50129">
    <property type="entry name" value="GroES-like"/>
    <property type="match status" value="1"/>
</dbReference>
<keyword evidence="6" id="KW-1185">Reference proteome</keyword>
<dbReference type="AlphaFoldDB" id="A0A0D2JHH2"/>
<evidence type="ECO:0000256" key="3">
    <source>
        <dbReference type="ARBA" id="ARBA00022833"/>
    </source>
</evidence>
<dbReference type="GO" id="GO:0046872">
    <property type="term" value="F:metal ion binding"/>
    <property type="evidence" value="ECO:0007669"/>
    <property type="project" value="UniProtKB-KW"/>
</dbReference>
<name>A0A0D2JHH2_9EURO</name>
<dbReference type="EMBL" id="KN847476">
    <property type="protein sequence ID" value="KIX08805.1"/>
    <property type="molecule type" value="Genomic_DNA"/>
</dbReference>
<dbReference type="PANTHER" id="PTHR42940:SF8">
    <property type="entry name" value="VACUOLAR PROTEIN SORTING-ASSOCIATED PROTEIN 11"/>
    <property type="match status" value="1"/>
</dbReference>
<evidence type="ECO:0000313" key="6">
    <source>
        <dbReference type="Proteomes" id="UP000053617"/>
    </source>
</evidence>
<evidence type="ECO:0000256" key="4">
    <source>
        <dbReference type="ARBA" id="ARBA00023002"/>
    </source>
</evidence>
<dbReference type="GO" id="GO:0004022">
    <property type="term" value="F:alcohol dehydrogenase (NAD+) activity"/>
    <property type="evidence" value="ECO:0007669"/>
    <property type="project" value="TreeGrafter"/>
</dbReference>
<dbReference type="InterPro" id="IPR011032">
    <property type="entry name" value="GroES-like_sf"/>
</dbReference>
<reference evidence="5 6" key="1">
    <citation type="submission" date="2015-01" db="EMBL/GenBank/DDBJ databases">
        <title>The Genome Sequence of Rhinocladiella mackenzie CBS 650.93.</title>
        <authorList>
            <consortium name="The Broad Institute Genomics Platform"/>
            <person name="Cuomo C."/>
            <person name="de Hoog S."/>
            <person name="Gorbushina A."/>
            <person name="Stielow B."/>
            <person name="Teixiera M."/>
            <person name="Abouelleil A."/>
            <person name="Chapman S.B."/>
            <person name="Priest M."/>
            <person name="Young S.K."/>
            <person name="Wortman J."/>
            <person name="Nusbaum C."/>
            <person name="Birren B."/>
        </authorList>
    </citation>
    <scope>NUCLEOTIDE SEQUENCE [LARGE SCALE GENOMIC DNA]</scope>
    <source>
        <strain evidence="5 6">CBS 650.93</strain>
    </source>
</reference>
<protein>
    <submittedName>
        <fullName evidence="5">Rhinocladiella mackenziei CBS 650.93 unplaced genomic scaffold supercont1.2, whole genome shotgun sequence</fullName>
    </submittedName>
</protein>
<dbReference type="Gene3D" id="3.40.50.720">
    <property type="entry name" value="NAD(P)-binding Rossmann-like Domain"/>
    <property type="match status" value="1"/>
</dbReference>
<gene>
    <name evidence="5" type="ORF">Z518_03462</name>
</gene>
<proteinExistence type="predicted"/>
<keyword evidence="2" id="KW-0479">Metal-binding</keyword>
<dbReference type="HOGENOM" id="CLU_1687655_0_0_1"/>
<sequence>MLCSGLKKDGTFAEYAIVPSRDMIRLPEGVLDQLIAPIPSRRVTAYKAIKVSEAAPGQRIATPKGGGGAMGYRVTAIDVGETKKGHCLQLGAEAYFDAKKDRRSCGASLDRRWGSNGSGEGELQQCLPVYLGTVEMVSLDDLSDTAKNLGKVGSQS</sequence>
<dbReference type="OrthoDB" id="1879366at2759"/>
<organism evidence="5 6">
    <name type="scientific">Rhinocladiella mackenziei CBS 650.93</name>
    <dbReference type="NCBI Taxonomy" id="1442369"/>
    <lineage>
        <taxon>Eukaryota</taxon>
        <taxon>Fungi</taxon>
        <taxon>Dikarya</taxon>
        <taxon>Ascomycota</taxon>
        <taxon>Pezizomycotina</taxon>
        <taxon>Eurotiomycetes</taxon>
        <taxon>Chaetothyriomycetidae</taxon>
        <taxon>Chaetothyriales</taxon>
        <taxon>Herpotrichiellaceae</taxon>
        <taxon>Rhinocladiella</taxon>
    </lineage>
</organism>
<dbReference type="InterPro" id="IPR036291">
    <property type="entry name" value="NAD(P)-bd_dom_sf"/>
</dbReference>
<dbReference type="GO" id="GO:0005737">
    <property type="term" value="C:cytoplasm"/>
    <property type="evidence" value="ECO:0007669"/>
    <property type="project" value="TreeGrafter"/>
</dbReference>
<dbReference type="Proteomes" id="UP000053617">
    <property type="component" value="Unassembled WGS sequence"/>
</dbReference>
<dbReference type="GeneID" id="25291533"/>
<dbReference type="VEuPathDB" id="FungiDB:Z518_03462"/>